<dbReference type="PROSITE" id="PS51257">
    <property type="entry name" value="PROKAR_LIPOPROTEIN"/>
    <property type="match status" value="1"/>
</dbReference>
<dbReference type="PANTHER" id="PTHR43649:SF12">
    <property type="entry name" value="DIACETYLCHITOBIOSE BINDING PROTEIN DASA"/>
    <property type="match status" value="1"/>
</dbReference>
<protein>
    <submittedName>
        <fullName evidence="2">Extracellular solute-binding protein</fullName>
    </submittedName>
</protein>
<keyword evidence="1" id="KW-0732">Signal</keyword>
<evidence type="ECO:0000256" key="1">
    <source>
        <dbReference type="SAM" id="SignalP"/>
    </source>
</evidence>
<name>A0A087DIX5_9BIFI</name>
<accession>A0A087DIX5</accession>
<feature type="chain" id="PRO_5039101936" evidence="1">
    <location>
        <begin position="22"/>
        <end position="414"/>
    </location>
</feature>
<keyword evidence="3" id="KW-1185">Reference proteome</keyword>
<gene>
    <name evidence="2" type="ORF">BSCA_0506</name>
</gene>
<dbReference type="eggNOG" id="COG1653">
    <property type="taxonomic scope" value="Bacteria"/>
</dbReference>
<dbReference type="PANTHER" id="PTHR43649">
    <property type="entry name" value="ARABINOSE-BINDING PROTEIN-RELATED"/>
    <property type="match status" value="1"/>
</dbReference>
<dbReference type="Proteomes" id="UP000029033">
    <property type="component" value="Unassembled WGS sequence"/>
</dbReference>
<dbReference type="STRING" id="158787.BSCA_0506"/>
<feature type="signal peptide" evidence="1">
    <location>
        <begin position="1"/>
        <end position="21"/>
    </location>
</feature>
<dbReference type="Gene3D" id="3.40.190.10">
    <property type="entry name" value="Periplasmic binding protein-like II"/>
    <property type="match status" value="2"/>
</dbReference>
<dbReference type="SUPFAM" id="SSF53850">
    <property type="entry name" value="Periplasmic binding protein-like II"/>
    <property type="match status" value="1"/>
</dbReference>
<dbReference type="Pfam" id="PF01547">
    <property type="entry name" value="SBP_bac_1"/>
    <property type="match status" value="1"/>
</dbReference>
<evidence type="ECO:0000313" key="2">
    <source>
        <dbReference type="EMBL" id="KFI95475.1"/>
    </source>
</evidence>
<dbReference type="GeneID" id="85165455"/>
<dbReference type="InterPro" id="IPR050490">
    <property type="entry name" value="Bact_solute-bd_prot1"/>
</dbReference>
<dbReference type="EMBL" id="JGZO01000002">
    <property type="protein sequence ID" value="KFI95475.1"/>
    <property type="molecule type" value="Genomic_DNA"/>
</dbReference>
<dbReference type="RefSeq" id="WP_051923114.1">
    <property type="nucleotide sequence ID" value="NZ_CAUPKV010000001.1"/>
</dbReference>
<dbReference type="AlphaFoldDB" id="A0A087DIX5"/>
<sequence>MKLRNKVIAAVSIVGMLSGLAACGSASGATGQTTISYFSTWNGSMIKPVIEEFEKDNPNIKVDVSFAANPAQYAQTLRTRISGNQTPDVFMLASEIRDQMIDSGYTLDVTNEPFVKNLSDSNREYLTRKGKVYGASIGAWSNAMAYNPDLLAKVGYSEFPTTWDDFMTMLEKLKDAGIAPYVTPVDQTPHEFQAMLGAHYAATGDKAGERKVFDGKSTFEKEYTPYLTKWNDLFDKGLVSRDMVGANGDDLFAMFTAGKVAVYKSGTWDLDRLKQSGVKFGLAPNPSVNGEGQYLSGNASQGIAIAATAKGAKLEAAKKLLTFLTSEKGLALLEKNTATVITAKNYKTDVIPEYKDLYDNYLMKGKYYLSVNNWPRGTDVLQAEMYAQVQRMVQGEITPAEVGKAMDEKLATVG</sequence>
<comment type="caution">
    <text evidence="2">The sequence shown here is derived from an EMBL/GenBank/DDBJ whole genome shotgun (WGS) entry which is preliminary data.</text>
</comment>
<organism evidence="2 3">
    <name type="scientific">Bifidobacterium scardovii</name>
    <dbReference type="NCBI Taxonomy" id="158787"/>
    <lineage>
        <taxon>Bacteria</taxon>
        <taxon>Bacillati</taxon>
        <taxon>Actinomycetota</taxon>
        <taxon>Actinomycetes</taxon>
        <taxon>Bifidobacteriales</taxon>
        <taxon>Bifidobacteriaceae</taxon>
        <taxon>Bifidobacterium</taxon>
    </lineage>
</organism>
<proteinExistence type="predicted"/>
<evidence type="ECO:0000313" key="3">
    <source>
        <dbReference type="Proteomes" id="UP000029033"/>
    </source>
</evidence>
<reference evidence="2 3" key="1">
    <citation type="submission" date="2014-03" db="EMBL/GenBank/DDBJ databases">
        <title>Genomics of Bifidobacteria.</title>
        <authorList>
            <person name="Ventura M."/>
            <person name="Milani C."/>
            <person name="Lugli G.A."/>
        </authorList>
    </citation>
    <scope>NUCLEOTIDE SEQUENCE [LARGE SCALE GENOMIC DNA]</scope>
    <source>
        <strain evidence="2 3">LMG 21589</strain>
    </source>
</reference>
<dbReference type="InterPro" id="IPR006059">
    <property type="entry name" value="SBP"/>
</dbReference>